<protein>
    <submittedName>
        <fullName evidence="1">Uncharacterized protein</fullName>
    </submittedName>
</protein>
<dbReference type="Proteomes" id="UP000011058">
    <property type="component" value="Chromosome"/>
</dbReference>
<evidence type="ECO:0000313" key="2">
    <source>
        <dbReference type="Proteomes" id="UP000011058"/>
    </source>
</evidence>
<accession>I0K6P7</accession>
<dbReference type="RefSeq" id="WP_015330899.1">
    <property type="nucleotide sequence ID" value="NC_020054.1"/>
</dbReference>
<name>I0K6P7_9BACT</name>
<keyword evidence="2" id="KW-1185">Reference proteome</keyword>
<evidence type="ECO:0000313" key="1">
    <source>
        <dbReference type="EMBL" id="CCG99800.1"/>
    </source>
</evidence>
<dbReference type="AlphaFoldDB" id="I0K6P7"/>
<proteinExistence type="predicted"/>
<dbReference type="eggNOG" id="ENOG5030Y6Y">
    <property type="taxonomic scope" value="Bacteria"/>
</dbReference>
<dbReference type="PROSITE" id="PS51257">
    <property type="entry name" value="PROKAR_LIPOPROTEIN"/>
    <property type="match status" value="1"/>
</dbReference>
<dbReference type="STRING" id="1166018.FAES_1790"/>
<dbReference type="HOGENOM" id="CLU_818491_0_0_10"/>
<reference evidence="1 2" key="1">
    <citation type="journal article" date="2012" name="J. Bacteriol.">
        <title>Genome Sequence of Fibrella aestuarina BUZ 2T, a Filamentous Marine Bacterium.</title>
        <authorList>
            <person name="Filippini M."/>
            <person name="Qi W."/>
            <person name="Blom J."/>
            <person name="Goesmann A."/>
            <person name="Smits T.H."/>
            <person name="Bagheri H.C."/>
        </authorList>
    </citation>
    <scope>NUCLEOTIDE SEQUENCE [LARGE SCALE GENOMIC DNA]</scope>
    <source>
        <strain evidence="2">BUZ 2T</strain>
    </source>
</reference>
<dbReference type="EMBL" id="HE796683">
    <property type="protein sequence ID" value="CCG99800.1"/>
    <property type="molecule type" value="Genomic_DNA"/>
</dbReference>
<organism evidence="1 2">
    <name type="scientific">Fibrella aestuarina BUZ 2</name>
    <dbReference type="NCBI Taxonomy" id="1166018"/>
    <lineage>
        <taxon>Bacteria</taxon>
        <taxon>Pseudomonadati</taxon>
        <taxon>Bacteroidota</taxon>
        <taxon>Cytophagia</taxon>
        <taxon>Cytophagales</taxon>
        <taxon>Spirosomataceae</taxon>
        <taxon>Fibrella</taxon>
    </lineage>
</organism>
<sequence length="378" mass="41824">MPRFYCLLLLSLLVTACKERLIEVPEPKPDPAQSWQVHPDFLFDRKVQLNSYGDDKVGILVGSLTTSVAPDSDAQSATDSTFVHYGGQATPDGSTTYQPLVHPRYIGFVYSNFIKLIATANPINGYTGTNVYLAAADKDFASFELINYAVGESFVSNQRNQLLIPYRTYDRSYNTPVLSGELKFALVSLAVEQTSPAAPSVLSTKQIQTLPAINSSFLLNLGSVGDYFIVSATNGVYRISPDGTSQKTYSWPMLRVFTYNNVLYGITQEYSDGSTDYKLVTSTDAGITWTTLASKLSSSYGFLKYKQVGDQLIAMYNNQLFQVTIGPTALTTKELDDAGLYGNRITSVMKFRNTVYVSTLSGVFIKPWRTFLTEKKTE</sequence>
<gene>
    <name evidence="1" type="ORF">FAES_1790</name>
</gene>
<dbReference type="OrthoDB" id="848726at2"/>
<dbReference type="KEGG" id="fae:FAES_1790"/>